<evidence type="ECO:0000313" key="2">
    <source>
        <dbReference type="EMBL" id="MCK0538792.1"/>
    </source>
</evidence>
<evidence type="ECO:0000313" key="3">
    <source>
        <dbReference type="Proteomes" id="UP001165524"/>
    </source>
</evidence>
<dbReference type="Proteomes" id="UP001165524">
    <property type="component" value="Unassembled WGS sequence"/>
</dbReference>
<dbReference type="RefSeq" id="WP_246953752.1">
    <property type="nucleotide sequence ID" value="NZ_JALKII010000014.1"/>
</dbReference>
<proteinExistence type="predicted"/>
<gene>
    <name evidence="2" type="ORF">MU846_13840</name>
</gene>
<feature type="transmembrane region" description="Helical" evidence="1">
    <location>
        <begin position="63"/>
        <end position="83"/>
    </location>
</feature>
<feature type="transmembrane region" description="Helical" evidence="1">
    <location>
        <begin position="89"/>
        <end position="107"/>
    </location>
</feature>
<comment type="caution">
    <text evidence="2">The sequence shown here is derived from an EMBL/GenBank/DDBJ whole genome shotgun (WGS) entry which is preliminary data.</text>
</comment>
<reference evidence="2" key="1">
    <citation type="submission" date="2022-04" db="EMBL/GenBank/DDBJ databases">
        <title>Alcanivorax sp. CY1518 draft genome sequence.</title>
        <authorList>
            <person name="Zhao G."/>
            <person name="An M."/>
        </authorList>
    </citation>
    <scope>NUCLEOTIDE SEQUENCE</scope>
    <source>
        <strain evidence="2">CY1518</strain>
    </source>
</reference>
<dbReference type="EMBL" id="JALKII010000014">
    <property type="protein sequence ID" value="MCK0538792.1"/>
    <property type="molecule type" value="Genomic_DNA"/>
</dbReference>
<keyword evidence="1" id="KW-0812">Transmembrane</keyword>
<evidence type="ECO:0000256" key="1">
    <source>
        <dbReference type="SAM" id="Phobius"/>
    </source>
</evidence>
<sequence length="158" mass="16607">MQESPYQPPQAPLATASAAAAPNGVRLYRESGILLATLFCGIAAGALLLGINAQRLGQPGVLWRYLGCGLAATVVVIIASLVLPQAVPALTFNALQLLLILYVLRRTQGATLAAHADNIGAFESNWKAVGLAVLVLIALWTVVYGGILAYDVLTWERA</sequence>
<keyword evidence="1" id="KW-0472">Membrane</keyword>
<feature type="transmembrane region" description="Helical" evidence="1">
    <location>
        <begin position="32"/>
        <end position="51"/>
    </location>
</feature>
<accession>A0ABT0EAB6</accession>
<keyword evidence="1" id="KW-1133">Transmembrane helix</keyword>
<feature type="transmembrane region" description="Helical" evidence="1">
    <location>
        <begin position="128"/>
        <end position="150"/>
    </location>
</feature>
<organism evidence="2 3">
    <name type="scientific">Alcanivorax quisquiliarum</name>
    <dbReference type="NCBI Taxonomy" id="2933565"/>
    <lineage>
        <taxon>Bacteria</taxon>
        <taxon>Pseudomonadati</taxon>
        <taxon>Pseudomonadota</taxon>
        <taxon>Gammaproteobacteria</taxon>
        <taxon>Oceanospirillales</taxon>
        <taxon>Alcanivoracaceae</taxon>
        <taxon>Alcanivorax</taxon>
    </lineage>
</organism>
<name>A0ABT0EAB6_9GAMM</name>
<keyword evidence="3" id="KW-1185">Reference proteome</keyword>
<protein>
    <submittedName>
        <fullName evidence="2">Uncharacterized protein</fullName>
    </submittedName>
</protein>